<proteinExistence type="predicted"/>
<accession>A0A6J5T8S8</accession>
<sequence>MPVYQYEGQHFDLPDGLSNEQAIAKIQSHLGTTKAPKLDTTALFGEMEQKGQNWMKGLQGTAEAGASLLTGAAAMPLAPLVSGLSRLGGGEPIGVEQAMERMTYAPRTEIGQETTGRVGEALSRYVVPAAMGVQGLPYVNTLGPIAQSLAGRMTRAGKATPVEAVKAPSAPVKGLSTALDELTGKTPETPAPTDTAFWKQRALQMEQDAQAAHAAEGQRPIIVGPKGVEMPGARSAQEAMAAFDRQVRQGERQAPTEGEGVLHVDEQGQVYREGRPEDAASEELARKLQKQQAAETARSEAQSGLAQRAGEGVQEEMFGAPELFDLQHAGEMPARETPPIPAPLTEQRGLFEPHTNMHRPYTEMFAKDEQGTRLFSLNEFKEIMNNLAKEEGTRFQMPEDINQAYTQYKERIKGGQQDFFGAHAIEAVPEHLPYGELSPQKRGAMTKKIKGGEQISEAMLQRMREQEKLFGGTQQLRAGFTAEDMSLSTLLHKFGGPSPLNNMPGIGERLKDIGNAMITTPELAIKLAKETPDVAQNALQRGVNALTKGGIYLKAKLNNPVVHFTVDRFLKAEGEAKAEISEKLHGVYLESLRQLTTKEYNEAFQLLNAADLSQRPLTSEFLAKHGFSDNLQNFIKVHQDMMTDTLGKINAAREAAGKKPIEAREAYSAMNMSGDFRKVAYKMVDGEKEVVGVIGANSKTIGKNSLSNLEKQMLAKDPTIEFGPLQDMSAANRSTKGTPHEAFMDVLNILGEDNPHIKEFLDTLREVAKDDPNNYMGMQKHTMQKKGVWGMEGRKPWLSAEENAKAFFENQVQYAESAYNWSGLAEAAKDVNDVIRNEDVIAKQKNAIGLSEQYMQNALGINPSKVGNAVTGLFNSLFSASGIGPSVPKAGIQYARMGANTALLSLNPAFLGIQLLQSPAALPALTSLLRGRGLASKTTLLTMGFDHSTKAMIALGKMVTGKGTLSAVERGALDYAQKNHIYATDLVEHTNQTQKGAAYYANKMTQTPAAKIEAGTRAHMFMTVVSMMDEAGLKPKDGLYEQAQRMTDMAMNHYGAIEKPPVYHTLGPLGSMAYNLRSYGHNEISRWALYAREIGKTGNPVPLLTQMATTIALAGVMGLPFFSQWETIYDFITKKLGKPRSLALDVMTASQEVGKSLGPKGAFALSNGLPSLAGMDLSKRTGLGDVLPSSASDAAFAGGGKLAQMGKSVYDVATNPSEETAKAAAINFAPPALQGPMDVAWYQKGNLAFSKDPTKLRPVAERNEADILLKKIGLTGINESTQKQKVYQQGQLDKAYQDYRTSAMNTIAQDLFRDRPIAKTTIDKYFTTGQGDPSTFEADLNKMALQQNMSPQQYAILRQSASQQIPQLRSLQRRMQ</sequence>
<feature type="compositionally biased region" description="Basic and acidic residues" evidence="1">
    <location>
        <begin position="265"/>
        <end position="286"/>
    </location>
</feature>
<organism evidence="2">
    <name type="scientific">uncultured Caudovirales phage</name>
    <dbReference type="NCBI Taxonomy" id="2100421"/>
    <lineage>
        <taxon>Viruses</taxon>
        <taxon>Duplodnaviria</taxon>
        <taxon>Heunggongvirae</taxon>
        <taxon>Uroviricota</taxon>
        <taxon>Caudoviricetes</taxon>
        <taxon>Peduoviridae</taxon>
        <taxon>Maltschvirus</taxon>
        <taxon>Maltschvirus maltsch</taxon>
    </lineage>
</organism>
<evidence type="ECO:0000313" key="2">
    <source>
        <dbReference type="EMBL" id="CAB4240553.1"/>
    </source>
</evidence>
<protein>
    <recommendedName>
        <fullName evidence="3">Large polyvalent protein associated domain-containing protein</fullName>
    </recommendedName>
</protein>
<evidence type="ECO:0008006" key="3">
    <source>
        <dbReference type="Google" id="ProtNLM"/>
    </source>
</evidence>
<name>A0A6J5T8S8_9CAUD</name>
<dbReference type="EMBL" id="LR797813">
    <property type="protein sequence ID" value="CAB4240553.1"/>
    <property type="molecule type" value="Genomic_DNA"/>
</dbReference>
<feature type="compositionally biased region" description="Polar residues" evidence="1">
    <location>
        <begin position="290"/>
        <end position="305"/>
    </location>
</feature>
<gene>
    <name evidence="2" type="ORF">UFOVP39_3</name>
</gene>
<reference evidence="2" key="1">
    <citation type="submission" date="2020-05" db="EMBL/GenBank/DDBJ databases">
        <authorList>
            <person name="Chiriac C."/>
            <person name="Salcher M."/>
            <person name="Ghai R."/>
            <person name="Kavagutti S V."/>
        </authorList>
    </citation>
    <scope>NUCLEOTIDE SEQUENCE</scope>
</reference>
<evidence type="ECO:0000256" key="1">
    <source>
        <dbReference type="SAM" id="MobiDB-lite"/>
    </source>
</evidence>
<feature type="region of interest" description="Disordered" evidence="1">
    <location>
        <begin position="265"/>
        <end position="312"/>
    </location>
</feature>